<evidence type="ECO:0000256" key="1">
    <source>
        <dbReference type="SAM" id="Phobius"/>
    </source>
</evidence>
<reference evidence="3 4" key="1">
    <citation type="submission" date="2021-06" db="EMBL/GenBank/DDBJ databases">
        <authorList>
            <person name="Sun Q."/>
            <person name="Li D."/>
        </authorList>
    </citation>
    <scope>NUCLEOTIDE SEQUENCE [LARGE SCALE GENOMIC DNA]</scope>
    <source>
        <strain evidence="3 4">MSJ-5</strain>
    </source>
</reference>
<protein>
    <submittedName>
        <fullName evidence="3">C39 family peptidase</fullName>
    </submittedName>
</protein>
<dbReference type="InterPro" id="IPR039564">
    <property type="entry name" value="Peptidase_C39-like"/>
</dbReference>
<keyword evidence="1" id="KW-0812">Transmembrane</keyword>
<comment type="caution">
    <text evidence="3">The sequence shown here is derived from an EMBL/GenBank/DDBJ whole genome shotgun (WGS) entry which is preliminary data.</text>
</comment>
<evidence type="ECO:0000259" key="2">
    <source>
        <dbReference type="Pfam" id="PF13529"/>
    </source>
</evidence>
<organism evidence="3 4">
    <name type="scientific">Alkaliphilus flagellatus</name>
    <dbReference type="NCBI Taxonomy" id="2841507"/>
    <lineage>
        <taxon>Bacteria</taxon>
        <taxon>Bacillati</taxon>
        <taxon>Bacillota</taxon>
        <taxon>Clostridia</taxon>
        <taxon>Peptostreptococcales</taxon>
        <taxon>Natronincolaceae</taxon>
        <taxon>Alkaliphilus</taxon>
    </lineage>
</organism>
<dbReference type="Proteomes" id="UP000779508">
    <property type="component" value="Unassembled WGS sequence"/>
</dbReference>
<proteinExistence type="predicted"/>
<gene>
    <name evidence="3" type="ORF">KQI88_10375</name>
</gene>
<evidence type="ECO:0000313" key="3">
    <source>
        <dbReference type="EMBL" id="MBU5676824.1"/>
    </source>
</evidence>
<dbReference type="Pfam" id="PF13529">
    <property type="entry name" value="Peptidase_C39_2"/>
    <property type="match status" value="1"/>
</dbReference>
<evidence type="ECO:0000313" key="4">
    <source>
        <dbReference type="Proteomes" id="UP000779508"/>
    </source>
</evidence>
<accession>A0ABS6G2X4</accession>
<feature type="transmembrane region" description="Helical" evidence="1">
    <location>
        <begin position="29"/>
        <end position="59"/>
    </location>
</feature>
<dbReference type="EMBL" id="JAHLQK010000004">
    <property type="protein sequence ID" value="MBU5676824.1"/>
    <property type="molecule type" value="Genomic_DNA"/>
</dbReference>
<keyword evidence="4" id="KW-1185">Reference proteome</keyword>
<name>A0ABS6G2X4_9FIRM</name>
<keyword evidence="1" id="KW-1133">Transmembrane helix</keyword>
<sequence length="420" mass="46613">MFNISATAIAVIKKILTQAVFDEEVRNKIFITLTAILSIILVLLLALASFPSILINILFSSPTENLDLSEDIAKVAVYQDTIFIVDKLNQDWIEEVKVENSDCDEIIVNYNYDLTWQALIAIDSVLLNQDFTNMSPDKAKEIALKFIDKDVNISEEEFEEEYDEVVTDNNGSSKIVTKTRTVTLKIATITVNTRNLEDVLFDVDITTEEDIFIATNIFNTISSMDVENSLNIYDNTIIDFEKLQEYPEGYANIPYYNQTDKRWGNLPYGSSTILSAGCGPTSLAMVVSGLTGNKVTPDIVANWSYINGHRAEGAGSYWSLMTAGGKNYGLNVEAISRQDPNSIVKALSDGYPVIAAMGRGHFTNGGHFIVLRGVTEDGKILVHDSASVERSNKEWDISIIMNESSKNGGVNGSPFWMFRP</sequence>
<dbReference type="RefSeq" id="WP_216417079.1">
    <property type="nucleotide sequence ID" value="NZ_JAHLQK010000004.1"/>
</dbReference>
<keyword evidence="1" id="KW-0472">Membrane</keyword>
<feature type="domain" description="Peptidase C39-like" evidence="2">
    <location>
        <begin position="252"/>
        <end position="386"/>
    </location>
</feature>